<dbReference type="InterPro" id="IPR042097">
    <property type="entry name" value="Aminopeptidase_N-like_N_sf"/>
</dbReference>
<dbReference type="InterPro" id="IPR024571">
    <property type="entry name" value="ERAP1-like_C_dom"/>
</dbReference>
<evidence type="ECO:0000256" key="7">
    <source>
        <dbReference type="ARBA" id="ARBA00022670"/>
    </source>
</evidence>
<evidence type="ECO:0000259" key="14">
    <source>
        <dbReference type="Pfam" id="PF01433"/>
    </source>
</evidence>
<evidence type="ECO:0000256" key="3">
    <source>
        <dbReference type="ARBA" id="ARBA00010136"/>
    </source>
</evidence>
<evidence type="ECO:0000256" key="10">
    <source>
        <dbReference type="ARBA" id="ARBA00022833"/>
    </source>
</evidence>
<gene>
    <name evidence="17" type="primary">pepN</name>
    <name evidence="17" type="ORF">JNB61_01365</name>
</gene>
<name>A0ABS7HTH8_9MICO</name>
<dbReference type="InterPro" id="IPR050344">
    <property type="entry name" value="Peptidase_M1_aminopeptidases"/>
</dbReference>
<dbReference type="NCBIfam" id="TIGR02412">
    <property type="entry name" value="pepN_strep_liv"/>
    <property type="match status" value="1"/>
</dbReference>
<keyword evidence="11" id="KW-0482">Metalloprotease</keyword>
<comment type="cofactor">
    <cofactor evidence="2">
        <name>Zn(2+)</name>
        <dbReference type="ChEBI" id="CHEBI:29105"/>
    </cofactor>
</comment>
<reference evidence="17 18" key="1">
    <citation type="journal article" date="2021" name="MBio">
        <title>Poor Competitiveness of Bradyrhizobium in Pigeon Pea Root Colonization in Indian Soils.</title>
        <authorList>
            <person name="Chalasani D."/>
            <person name="Basu A."/>
            <person name="Pullabhotla S.V.S.R.N."/>
            <person name="Jorrin B."/>
            <person name="Neal A.L."/>
            <person name="Poole P.S."/>
            <person name="Podile A.R."/>
            <person name="Tkacz A."/>
        </authorList>
    </citation>
    <scope>NUCLEOTIDE SEQUENCE [LARGE SCALE GENOMIC DNA]</scope>
    <source>
        <strain evidence="17 18">HU12</strain>
    </source>
</reference>
<dbReference type="InterPro" id="IPR001930">
    <property type="entry name" value="Peptidase_M1"/>
</dbReference>
<evidence type="ECO:0000259" key="15">
    <source>
        <dbReference type="Pfam" id="PF11838"/>
    </source>
</evidence>
<dbReference type="InterPro" id="IPR014782">
    <property type="entry name" value="Peptidase_M1_dom"/>
</dbReference>
<sequence length="848" mass="93250">MPGENLTRIEAQERRAIVDTQSYEIALDLTKGAEVFGSRSVVRFTATPGATTFIDLIAREVREITLNGRSIDPASAFADSRIALDGLAADNELVIDADCLYTNTGEGLHRFVDPVDGEVYLYSQFEVPDSRRVFAVFEQPDLKATFAFTVTAPEPWKVVSNSPTPEPKKHGDGTATWTFDATPRISSYITALIAGPYEATYSELTSASGRVIPLGVYGRKSLWQFLDADYIFDKTRQGFAYFEEKFDYAYPFAKYDQLFVPEFNAGAMENAGAVTFTETYVFRSKVTDAVKERRVVTILHELAHMWFGDLVTMKWWNDLWLNESFAEWASTIATAEATEWTEAWTTFNAMEKTWAYRQDQLPSTHPVVAQINDLEDVQVNFDGITYAKGGSVLKQLAAWVGIEAFFAGVAAYFKKHEWSNTELSDLLAELEVTSGRELSTWSKKWLETAGVNTLSPEIVTDVDGTITRFAIVQTAPADYPTIRPHRLGVGFYDLDGDALVRVHHVELDVDGDLTEVPELKGLQRPALVLLNDEDLAYAKIRLDDRSLETAIDHLDKISDPLARSLVWGAAWDQTRDAEASASDYVDLVLRNIGAETESTTVRTTLAQLQLAANSYVAPEKRDLTRAKVADALWALAENAESGSDSQLQFVTAFASAAATPGQWEKVRQVRDGEVSFDGLAIDTDLSWQLLVSLAAGGVVTAADIDEALEADNTAKGGEFAAQAKAALPSAEAKAAAWSSLVDSDDQPNTIVRAAALGFVHPAGRDLLGGFVSRYFESLLPIWNSRTYQIAQYLIVGLYPAPLADVALRDATRAWLEANADAAPALRRLVAENLAGVERALSVQDRDAQ</sequence>
<evidence type="ECO:0000256" key="9">
    <source>
        <dbReference type="ARBA" id="ARBA00022801"/>
    </source>
</evidence>
<comment type="similarity">
    <text evidence="3">Belongs to the peptidase M1 family.</text>
</comment>
<dbReference type="PANTHER" id="PTHR11533">
    <property type="entry name" value="PROTEASE M1 ZINC METALLOPROTEASE"/>
    <property type="match status" value="1"/>
</dbReference>
<keyword evidence="6 17" id="KW-0031">Aminopeptidase</keyword>
<protein>
    <recommendedName>
        <fullName evidence="5">Aminopeptidase N</fullName>
        <ecNumber evidence="4">3.4.11.2</ecNumber>
    </recommendedName>
    <alternativeName>
        <fullName evidence="12">Alanine aminopeptidase</fullName>
    </alternativeName>
    <alternativeName>
        <fullName evidence="13">Lysyl aminopeptidase</fullName>
    </alternativeName>
</protein>
<keyword evidence="9 17" id="KW-0378">Hydrolase</keyword>
<evidence type="ECO:0000259" key="16">
    <source>
        <dbReference type="Pfam" id="PF17900"/>
    </source>
</evidence>
<evidence type="ECO:0000256" key="8">
    <source>
        <dbReference type="ARBA" id="ARBA00022723"/>
    </source>
</evidence>
<dbReference type="Proteomes" id="UP000777440">
    <property type="component" value="Unassembled WGS sequence"/>
</dbReference>
<keyword evidence="7" id="KW-0645">Protease</keyword>
<evidence type="ECO:0000256" key="6">
    <source>
        <dbReference type="ARBA" id="ARBA00022438"/>
    </source>
</evidence>
<evidence type="ECO:0000256" key="13">
    <source>
        <dbReference type="ARBA" id="ARBA00031533"/>
    </source>
</evidence>
<evidence type="ECO:0000256" key="4">
    <source>
        <dbReference type="ARBA" id="ARBA00012564"/>
    </source>
</evidence>
<organism evidence="17 18">
    <name type="scientific">Microbacterium ureisolvens</name>
    <dbReference type="NCBI Taxonomy" id="2781186"/>
    <lineage>
        <taxon>Bacteria</taxon>
        <taxon>Bacillati</taxon>
        <taxon>Actinomycetota</taxon>
        <taxon>Actinomycetes</taxon>
        <taxon>Micrococcales</taxon>
        <taxon>Microbacteriaceae</taxon>
        <taxon>Microbacterium</taxon>
    </lineage>
</organism>
<dbReference type="Gene3D" id="2.60.40.1730">
    <property type="entry name" value="tricorn interacting facor f3 domain"/>
    <property type="match status" value="1"/>
</dbReference>
<dbReference type="Gene3D" id="1.10.390.10">
    <property type="entry name" value="Neutral Protease Domain 2"/>
    <property type="match status" value="1"/>
</dbReference>
<dbReference type="GO" id="GO:0016285">
    <property type="term" value="F:alanyl aminopeptidase activity"/>
    <property type="evidence" value="ECO:0007669"/>
    <property type="project" value="UniProtKB-EC"/>
</dbReference>
<evidence type="ECO:0000313" key="18">
    <source>
        <dbReference type="Proteomes" id="UP000777440"/>
    </source>
</evidence>
<dbReference type="InterPro" id="IPR012778">
    <property type="entry name" value="Pept_M1_aminopeptidase"/>
</dbReference>
<dbReference type="InterPro" id="IPR045357">
    <property type="entry name" value="Aminopeptidase_N-like_N"/>
</dbReference>
<evidence type="ECO:0000256" key="12">
    <source>
        <dbReference type="ARBA" id="ARBA00029811"/>
    </source>
</evidence>
<dbReference type="RefSeq" id="WP_220338823.1">
    <property type="nucleotide sequence ID" value="NZ_JAEUAX010000001.1"/>
</dbReference>
<dbReference type="PRINTS" id="PR00756">
    <property type="entry name" value="ALADIPTASE"/>
</dbReference>
<proteinExistence type="inferred from homology"/>
<feature type="domain" description="Peptidase M1 membrane alanine aminopeptidase" evidence="14">
    <location>
        <begin position="231"/>
        <end position="445"/>
    </location>
</feature>
<evidence type="ECO:0000256" key="11">
    <source>
        <dbReference type="ARBA" id="ARBA00023049"/>
    </source>
</evidence>
<dbReference type="SUPFAM" id="SSF55486">
    <property type="entry name" value="Metalloproteases ('zincins'), catalytic domain"/>
    <property type="match status" value="1"/>
</dbReference>
<keyword evidence="10" id="KW-0862">Zinc</keyword>
<dbReference type="PANTHER" id="PTHR11533:SF174">
    <property type="entry name" value="PUROMYCIN-SENSITIVE AMINOPEPTIDASE-RELATED"/>
    <property type="match status" value="1"/>
</dbReference>
<comment type="catalytic activity">
    <reaction evidence="1">
        <text>Release of an N-terminal amino acid, Xaa-|-Yaa- from a peptide, amide or arylamide. Xaa is preferably Ala, but may be most amino acids including Pro (slow action). When a terminal hydrophobic residue is followed by a prolyl residue, the two may be released as an intact Xaa-Pro dipeptide.</text>
        <dbReference type="EC" id="3.4.11.2"/>
    </reaction>
</comment>
<feature type="domain" description="ERAP1-like C-terminal" evidence="15">
    <location>
        <begin position="527"/>
        <end position="838"/>
    </location>
</feature>
<dbReference type="EC" id="3.4.11.2" evidence="4"/>
<dbReference type="CDD" id="cd09602">
    <property type="entry name" value="M1_APN"/>
    <property type="match status" value="1"/>
</dbReference>
<evidence type="ECO:0000313" key="17">
    <source>
        <dbReference type="EMBL" id="MBW9108415.1"/>
    </source>
</evidence>
<evidence type="ECO:0000256" key="2">
    <source>
        <dbReference type="ARBA" id="ARBA00001947"/>
    </source>
</evidence>
<keyword evidence="8" id="KW-0479">Metal-binding</keyword>
<dbReference type="EMBL" id="JAEUAX010000001">
    <property type="protein sequence ID" value="MBW9108415.1"/>
    <property type="molecule type" value="Genomic_DNA"/>
</dbReference>
<evidence type="ECO:0000256" key="1">
    <source>
        <dbReference type="ARBA" id="ARBA00000098"/>
    </source>
</evidence>
<accession>A0ABS7HTH8</accession>
<keyword evidence="18" id="KW-1185">Reference proteome</keyword>
<dbReference type="Pfam" id="PF11838">
    <property type="entry name" value="ERAP1_C"/>
    <property type="match status" value="1"/>
</dbReference>
<feature type="domain" description="Aminopeptidase N-like N-terminal" evidence="16">
    <location>
        <begin position="102"/>
        <end position="189"/>
    </location>
</feature>
<dbReference type="Pfam" id="PF17900">
    <property type="entry name" value="Peptidase_M1_N"/>
    <property type="match status" value="1"/>
</dbReference>
<dbReference type="SUPFAM" id="SSF63737">
    <property type="entry name" value="Leukotriene A4 hydrolase N-terminal domain"/>
    <property type="match status" value="1"/>
</dbReference>
<dbReference type="InterPro" id="IPR027268">
    <property type="entry name" value="Peptidase_M4/M1_CTD_sf"/>
</dbReference>
<dbReference type="Pfam" id="PF01433">
    <property type="entry name" value="Peptidase_M1"/>
    <property type="match status" value="1"/>
</dbReference>
<evidence type="ECO:0000256" key="5">
    <source>
        <dbReference type="ARBA" id="ARBA00015611"/>
    </source>
</evidence>
<comment type="caution">
    <text evidence="17">The sequence shown here is derived from an EMBL/GenBank/DDBJ whole genome shotgun (WGS) entry which is preliminary data.</text>
</comment>